<feature type="transmembrane region" description="Helical" evidence="7">
    <location>
        <begin position="192"/>
        <end position="212"/>
    </location>
</feature>
<dbReference type="STRING" id="1461582.BN1048_01157"/>
<dbReference type="Gene3D" id="1.20.1730.10">
    <property type="entry name" value="Sodium/glucose cotransporter"/>
    <property type="match status" value="1"/>
</dbReference>
<dbReference type="OrthoDB" id="9814523at2"/>
<dbReference type="Pfam" id="PF00474">
    <property type="entry name" value="SSF"/>
    <property type="match status" value="1"/>
</dbReference>
<feature type="transmembrane region" description="Helical" evidence="7">
    <location>
        <begin position="438"/>
        <end position="457"/>
    </location>
</feature>
<feature type="transmembrane region" description="Helical" evidence="7">
    <location>
        <begin position="160"/>
        <end position="180"/>
    </location>
</feature>
<dbReference type="PROSITE" id="PS50283">
    <property type="entry name" value="NA_SOLUT_SYMP_3"/>
    <property type="match status" value="1"/>
</dbReference>
<dbReference type="PANTHER" id="PTHR11819:SF195">
    <property type="entry name" value="SODIUM_GLUCOSE COTRANSPORTER 4"/>
    <property type="match status" value="1"/>
</dbReference>
<keyword evidence="5 7" id="KW-0472">Membrane</keyword>
<evidence type="ECO:0000256" key="3">
    <source>
        <dbReference type="ARBA" id="ARBA00022692"/>
    </source>
</evidence>
<keyword evidence="9" id="KW-1185">Reference proteome</keyword>
<keyword evidence="4 7" id="KW-1133">Transmembrane helix</keyword>
<feature type="transmembrane region" description="Helical" evidence="7">
    <location>
        <begin position="76"/>
        <end position="94"/>
    </location>
</feature>
<dbReference type="Proteomes" id="UP000044136">
    <property type="component" value="Unassembled WGS sequence"/>
</dbReference>
<dbReference type="PANTHER" id="PTHR11819">
    <property type="entry name" value="SOLUTE CARRIER FAMILY 5"/>
    <property type="match status" value="1"/>
</dbReference>
<organism evidence="8 9">
    <name type="scientific">Jeotgalicoccus saudimassiliensis</name>
    <dbReference type="NCBI Taxonomy" id="1461582"/>
    <lineage>
        <taxon>Bacteria</taxon>
        <taxon>Bacillati</taxon>
        <taxon>Bacillota</taxon>
        <taxon>Bacilli</taxon>
        <taxon>Bacillales</taxon>
        <taxon>Staphylococcaceae</taxon>
        <taxon>Jeotgalicoccus</taxon>
    </lineage>
</organism>
<name>A0A078M3V7_9STAP</name>
<sequence>MSVLSIIIFLTVIIGVALYAYFRSRSVNKKSASGYFMGGHSLTGFAVASTIIMTNLSTEQLVGQNGQSFVAGMEVMAWEVTAAVAVVLLCWVFLPKYLKYGISTISEFIEMRYDVFTKRLVSMLFIFTYVVSFLPVVLYSGSLVFNQLFNVSGFLNISDGTAVIIIAVVIGAAGIMYLFIGGLSLSAYSDTLYGIGLIVGGLAVTIVALRFLGDGNYLQGFDRIVKDTPEKLNAWGAVDSAIVPWPTLFFGMLFNNLFFWCTNQMIVQKALAAKSLKEAQKGAIYLSIFKIFGALFLVLPGIIAYNIFNGNIEGTADNAYPMLISTILPEWAYGLFGAIIFGAIMSSFVGALNSTVTLFSLDFYKSFINKNASDRKVSYVGRITTIVAGVIVVILAPLIALFPSGLYAVVQQFNGIYSLPVLILVMVGFFAKKTSKLGAKITFITHIILYTSASLFLSDVHYLYILSVLFFIDLAVLLVFNKLYPSNEFDLQSDFSKVDMTPWKYRYVAGIAVLAIVVGSYIIFSPLGVAA</sequence>
<protein>
    <submittedName>
        <fullName evidence="8">Putative symporter YidK</fullName>
    </submittedName>
</protein>
<evidence type="ECO:0000256" key="4">
    <source>
        <dbReference type="ARBA" id="ARBA00022989"/>
    </source>
</evidence>
<dbReference type="NCBIfam" id="NF007790">
    <property type="entry name" value="PRK10484.1"/>
    <property type="match status" value="1"/>
</dbReference>
<dbReference type="eggNOG" id="COG4146">
    <property type="taxonomic scope" value="Bacteria"/>
</dbReference>
<evidence type="ECO:0000313" key="9">
    <source>
        <dbReference type="Proteomes" id="UP000044136"/>
    </source>
</evidence>
<dbReference type="InterPro" id="IPR001734">
    <property type="entry name" value="Na/solute_symporter"/>
</dbReference>
<comment type="similarity">
    <text evidence="2 6">Belongs to the sodium:solute symporter (SSF) (TC 2.A.21) family.</text>
</comment>
<evidence type="ECO:0000313" key="8">
    <source>
        <dbReference type="EMBL" id="CEA00930.1"/>
    </source>
</evidence>
<feature type="transmembrane region" description="Helical" evidence="7">
    <location>
        <begin position="414"/>
        <end position="431"/>
    </location>
</feature>
<feature type="transmembrane region" description="Helical" evidence="7">
    <location>
        <begin position="331"/>
        <end position="359"/>
    </location>
</feature>
<proteinExistence type="inferred from homology"/>
<feature type="transmembrane region" description="Helical" evidence="7">
    <location>
        <begin position="463"/>
        <end position="484"/>
    </location>
</feature>
<dbReference type="HOGENOM" id="CLU_018808_9_3_9"/>
<evidence type="ECO:0000256" key="5">
    <source>
        <dbReference type="ARBA" id="ARBA00023136"/>
    </source>
</evidence>
<evidence type="ECO:0000256" key="2">
    <source>
        <dbReference type="ARBA" id="ARBA00006434"/>
    </source>
</evidence>
<feature type="transmembrane region" description="Helical" evidence="7">
    <location>
        <begin position="120"/>
        <end position="140"/>
    </location>
</feature>
<feature type="transmembrane region" description="Helical" evidence="7">
    <location>
        <begin position="34"/>
        <end position="56"/>
    </location>
</feature>
<dbReference type="InterPro" id="IPR038377">
    <property type="entry name" value="Na/Glc_symporter_sf"/>
</dbReference>
<dbReference type="GO" id="GO:0005886">
    <property type="term" value="C:plasma membrane"/>
    <property type="evidence" value="ECO:0007669"/>
    <property type="project" value="TreeGrafter"/>
</dbReference>
<dbReference type="CDD" id="cd10328">
    <property type="entry name" value="SLC5sbd_YidK"/>
    <property type="match status" value="1"/>
</dbReference>
<comment type="subcellular location">
    <subcellularLocation>
        <location evidence="1">Membrane</location>
        <topology evidence="1">Multi-pass membrane protein</topology>
    </subcellularLocation>
</comment>
<dbReference type="AlphaFoldDB" id="A0A078M3V7"/>
<evidence type="ECO:0000256" key="7">
    <source>
        <dbReference type="SAM" id="Phobius"/>
    </source>
</evidence>
<dbReference type="GO" id="GO:0005412">
    <property type="term" value="F:D-glucose:sodium symporter activity"/>
    <property type="evidence" value="ECO:0007669"/>
    <property type="project" value="TreeGrafter"/>
</dbReference>
<dbReference type="RefSeq" id="WP_035809349.1">
    <property type="nucleotide sequence ID" value="NZ_CCSE01000001.1"/>
</dbReference>
<evidence type="ECO:0000256" key="1">
    <source>
        <dbReference type="ARBA" id="ARBA00004141"/>
    </source>
</evidence>
<feature type="transmembrane region" description="Helical" evidence="7">
    <location>
        <begin position="6"/>
        <end position="22"/>
    </location>
</feature>
<feature type="transmembrane region" description="Helical" evidence="7">
    <location>
        <begin position="283"/>
        <end position="308"/>
    </location>
</feature>
<feature type="transmembrane region" description="Helical" evidence="7">
    <location>
        <begin position="505"/>
        <end position="524"/>
    </location>
</feature>
<dbReference type="EMBL" id="CCSE01000001">
    <property type="protein sequence ID" value="CEA00930.1"/>
    <property type="molecule type" value="Genomic_DNA"/>
</dbReference>
<feature type="transmembrane region" description="Helical" evidence="7">
    <location>
        <begin position="379"/>
        <end position="402"/>
    </location>
</feature>
<dbReference type="NCBIfam" id="TIGR00813">
    <property type="entry name" value="sss"/>
    <property type="match status" value="1"/>
</dbReference>
<feature type="transmembrane region" description="Helical" evidence="7">
    <location>
        <begin position="242"/>
        <end position="262"/>
    </location>
</feature>
<gene>
    <name evidence="8" type="primary">yidK</name>
    <name evidence="8" type="ORF">BN1048_01157</name>
</gene>
<keyword evidence="3 7" id="KW-0812">Transmembrane</keyword>
<reference evidence="8 9" key="1">
    <citation type="submission" date="2014-07" db="EMBL/GenBank/DDBJ databases">
        <authorList>
            <person name="Urmite Genomes Urmite Genomes"/>
        </authorList>
    </citation>
    <scope>NUCLEOTIDE SEQUENCE [LARGE SCALE GENOMIC DNA]</scope>
    <source>
        <strain evidence="8 9">13MG44_air</strain>
    </source>
</reference>
<accession>A0A078M3V7</accession>
<evidence type="ECO:0000256" key="6">
    <source>
        <dbReference type="RuleBase" id="RU362091"/>
    </source>
</evidence>